<proteinExistence type="predicted"/>
<protein>
    <recommendedName>
        <fullName evidence="1">HEPN domain-containing protein</fullName>
    </recommendedName>
</protein>
<evidence type="ECO:0000259" key="1">
    <source>
        <dbReference type="PROSITE" id="PS50910"/>
    </source>
</evidence>
<evidence type="ECO:0000313" key="2">
    <source>
        <dbReference type="EMBL" id="GFP37759.1"/>
    </source>
</evidence>
<dbReference type="PROSITE" id="PS50910">
    <property type="entry name" value="HEPN"/>
    <property type="match status" value="1"/>
</dbReference>
<gene>
    <name evidence="2" type="ORF">HKBW3S44_01439</name>
</gene>
<dbReference type="SUPFAM" id="SSF81593">
    <property type="entry name" value="Nucleotidyltransferase substrate binding subunit/domain"/>
    <property type="match status" value="1"/>
</dbReference>
<accession>A0A6V8QKM3</accession>
<dbReference type="SMART" id="SM00748">
    <property type="entry name" value="HEPN"/>
    <property type="match status" value="1"/>
</dbReference>
<feature type="domain" description="HEPN" evidence="1">
    <location>
        <begin position="23"/>
        <end position="129"/>
    </location>
</feature>
<dbReference type="Proteomes" id="UP000561271">
    <property type="component" value="Unassembled WGS sequence"/>
</dbReference>
<sequence>MKLQDTGGRFMRNKELVNDWIKRAKSNLERAKAGRISQDVLYEDLCFDAQQCVEKSLKSLLVSLDVEFPWKHDIDVLFGLISKSGIKIPDDLKSAVILTRYAVHTRYPGLAEPVSEEDYQEALALAGKVFNWALKILREDKE</sequence>
<dbReference type="AlphaFoldDB" id="A0A6V8QKM3"/>
<dbReference type="Pfam" id="PF05168">
    <property type="entry name" value="HEPN"/>
    <property type="match status" value="1"/>
</dbReference>
<organism evidence="2 3">
    <name type="scientific">Candidatus Hakubella thermalkaliphila</name>
    <dbReference type="NCBI Taxonomy" id="2754717"/>
    <lineage>
        <taxon>Bacteria</taxon>
        <taxon>Bacillati</taxon>
        <taxon>Actinomycetota</taxon>
        <taxon>Actinomycetota incertae sedis</taxon>
        <taxon>Candidatus Hakubellales</taxon>
        <taxon>Candidatus Hakubellaceae</taxon>
        <taxon>Candidatus Hakubella</taxon>
    </lineage>
</organism>
<dbReference type="InterPro" id="IPR007842">
    <property type="entry name" value="HEPN_dom"/>
</dbReference>
<name>A0A6V8QKM3_9ACTN</name>
<dbReference type="EMBL" id="BLSC01000157">
    <property type="protein sequence ID" value="GFP37759.1"/>
    <property type="molecule type" value="Genomic_DNA"/>
</dbReference>
<dbReference type="Gene3D" id="1.20.120.330">
    <property type="entry name" value="Nucleotidyltransferases domain 2"/>
    <property type="match status" value="1"/>
</dbReference>
<reference evidence="2 3" key="1">
    <citation type="journal article" date="2020" name="Front. Microbiol.">
        <title>Single-cell genomics of novel Actinobacteria with the Wood-Ljungdahl pathway discovered in a serpentinizing system.</title>
        <authorList>
            <person name="Merino N."/>
            <person name="Kawai M."/>
            <person name="Boyd E.S."/>
            <person name="Colman D.R."/>
            <person name="McGlynn S.E."/>
            <person name="Nealson K.H."/>
            <person name="Kurokawa K."/>
            <person name="Hongoh Y."/>
        </authorList>
    </citation>
    <scope>NUCLEOTIDE SEQUENCE [LARGE SCALE GENOMIC DNA]</scope>
    <source>
        <strain evidence="2 3">S44</strain>
    </source>
</reference>
<comment type="caution">
    <text evidence="2">The sequence shown here is derived from an EMBL/GenBank/DDBJ whole genome shotgun (WGS) entry which is preliminary data.</text>
</comment>
<evidence type="ECO:0000313" key="3">
    <source>
        <dbReference type="Proteomes" id="UP000561271"/>
    </source>
</evidence>